<dbReference type="AlphaFoldDB" id="A0A327Y452"/>
<protein>
    <recommendedName>
        <fullName evidence="4">Non-ribosomal peptide synthetase module</fullName>
    </recommendedName>
</protein>
<name>A0A327Y452_9BACL</name>
<keyword evidence="1" id="KW-0812">Transmembrane</keyword>
<proteinExistence type="predicted"/>
<dbReference type="RefSeq" id="WP_111646428.1">
    <property type="nucleotide sequence ID" value="NZ_QLMH01000023.1"/>
</dbReference>
<dbReference type="OrthoDB" id="1888255at2"/>
<dbReference type="EMBL" id="QLMH01000023">
    <property type="protein sequence ID" value="RAK15217.1"/>
    <property type="molecule type" value="Genomic_DNA"/>
</dbReference>
<comment type="caution">
    <text evidence="2">The sequence shown here is derived from an EMBL/GenBank/DDBJ whole genome shotgun (WGS) entry which is preliminary data.</text>
</comment>
<reference evidence="2 3" key="1">
    <citation type="submission" date="2018-06" db="EMBL/GenBank/DDBJ databases">
        <title>Genomic Encyclopedia of Type Strains, Phase III (KMG-III): the genomes of soil and plant-associated and newly described type strains.</title>
        <authorList>
            <person name="Whitman W."/>
        </authorList>
    </citation>
    <scope>NUCLEOTIDE SEQUENCE [LARGE SCALE GENOMIC DNA]</scope>
    <source>
        <strain evidence="2 3">CGMCC 1.8979</strain>
    </source>
</reference>
<evidence type="ECO:0000313" key="2">
    <source>
        <dbReference type="EMBL" id="RAK15217.1"/>
    </source>
</evidence>
<feature type="transmembrane region" description="Helical" evidence="1">
    <location>
        <begin position="93"/>
        <end position="111"/>
    </location>
</feature>
<gene>
    <name evidence="2" type="ORF">B0I26_1233</name>
</gene>
<sequence>MRNYPEQKVIQAFQLYTVLASHGVAGEQAVQLYKSDDDIRGLLDMFSREVDCVIVLTSEQMFLVPRTKLSPFHVSNDWIKRHYLRSGATNGDLYLLYFTVLVLFGSFYDTYQSQEPTRQFLGMDEWVHLVQERIDQLKQHDPDELKQLEQEFSYNWRLIIEKWDAMDDIKETAKKQSGNTISRLSFIDTARRFLIDQGLIVDIGNHEVALTEKAKTIVQRFFMEVEYNRGIFEFIYGFEREKDDASDQ</sequence>
<dbReference type="Proteomes" id="UP000248555">
    <property type="component" value="Unassembled WGS sequence"/>
</dbReference>
<dbReference type="InterPro" id="IPR045707">
    <property type="entry name" value="DUF6063"/>
</dbReference>
<evidence type="ECO:0000313" key="3">
    <source>
        <dbReference type="Proteomes" id="UP000248555"/>
    </source>
</evidence>
<dbReference type="Pfam" id="PF19539">
    <property type="entry name" value="DUF6063"/>
    <property type="match status" value="1"/>
</dbReference>
<keyword evidence="1" id="KW-1133">Transmembrane helix</keyword>
<keyword evidence="3" id="KW-1185">Reference proteome</keyword>
<evidence type="ECO:0008006" key="4">
    <source>
        <dbReference type="Google" id="ProtNLM"/>
    </source>
</evidence>
<accession>A0A327Y452</accession>
<keyword evidence="1" id="KW-0472">Membrane</keyword>
<evidence type="ECO:0000256" key="1">
    <source>
        <dbReference type="SAM" id="Phobius"/>
    </source>
</evidence>
<organism evidence="2 3">
    <name type="scientific">Paranoxybacillus vitaminiphilus</name>
    <dbReference type="NCBI Taxonomy" id="581036"/>
    <lineage>
        <taxon>Bacteria</taxon>
        <taxon>Bacillati</taxon>
        <taxon>Bacillota</taxon>
        <taxon>Bacilli</taxon>
        <taxon>Bacillales</taxon>
        <taxon>Anoxybacillaceae</taxon>
        <taxon>Paranoxybacillus</taxon>
    </lineage>
</organism>